<protein>
    <submittedName>
        <fullName evidence="11">Integral membrane protein</fullName>
    </submittedName>
</protein>
<feature type="domain" description="Phosphoethanolamine transferase N-terminal" evidence="10">
    <location>
        <begin position="35"/>
        <end position="183"/>
    </location>
</feature>
<accession>A0A0K8NV32</accession>
<keyword evidence="3" id="KW-0997">Cell inner membrane</keyword>
<dbReference type="InterPro" id="IPR012549">
    <property type="entry name" value="EptA-like_N"/>
</dbReference>
<evidence type="ECO:0000256" key="8">
    <source>
        <dbReference type="SAM" id="Phobius"/>
    </source>
</evidence>
<dbReference type="GO" id="GO:0016776">
    <property type="term" value="F:phosphotransferase activity, phosphate group as acceptor"/>
    <property type="evidence" value="ECO:0007669"/>
    <property type="project" value="TreeGrafter"/>
</dbReference>
<dbReference type="NCBIfam" id="NF028537">
    <property type="entry name" value="P_eth_NH2_trans"/>
    <property type="match status" value="1"/>
</dbReference>
<evidence type="ECO:0000256" key="4">
    <source>
        <dbReference type="ARBA" id="ARBA00022679"/>
    </source>
</evidence>
<feature type="transmembrane region" description="Helical" evidence="8">
    <location>
        <begin position="133"/>
        <end position="153"/>
    </location>
</feature>
<dbReference type="EMBL" id="BBYR01000006">
    <property type="protein sequence ID" value="GAP34228.1"/>
    <property type="molecule type" value="Genomic_DNA"/>
</dbReference>
<dbReference type="PANTHER" id="PTHR30443">
    <property type="entry name" value="INNER MEMBRANE PROTEIN"/>
    <property type="match status" value="1"/>
</dbReference>
<evidence type="ECO:0000259" key="9">
    <source>
        <dbReference type="Pfam" id="PF00884"/>
    </source>
</evidence>
<evidence type="ECO:0000256" key="3">
    <source>
        <dbReference type="ARBA" id="ARBA00022519"/>
    </source>
</evidence>
<dbReference type="InterPro" id="IPR017850">
    <property type="entry name" value="Alkaline_phosphatase_core_sf"/>
</dbReference>
<keyword evidence="4" id="KW-0808">Transferase</keyword>
<evidence type="ECO:0000256" key="2">
    <source>
        <dbReference type="ARBA" id="ARBA00022475"/>
    </source>
</evidence>
<dbReference type="GO" id="GO:0005886">
    <property type="term" value="C:plasma membrane"/>
    <property type="evidence" value="ECO:0007669"/>
    <property type="project" value="UniProtKB-SubCell"/>
</dbReference>
<dbReference type="CDD" id="cd16017">
    <property type="entry name" value="LptA"/>
    <property type="match status" value="1"/>
</dbReference>
<name>A0A0K8NV32_PISS1</name>
<dbReference type="STRING" id="1547922.ISF6_4007"/>
<dbReference type="PANTHER" id="PTHR30443:SF0">
    <property type="entry name" value="PHOSPHOETHANOLAMINE TRANSFERASE EPTA"/>
    <property type="match status" value="1"/>
</dbReference>
<keyword evidence="12" id="KW-1185">Reference proteome</keyword>
<comment type="caution">
    <text evidence="11">The sequence shown here is derived from an EMBL/GenBank/DDBJ whole genome shotgun (WGS) entry which is preliminary data.</text>
</comment>
<comment type="subcellular location">
    <subcellularLocation>
        <location evidence="1">Cell inner membrane</location>
        <topology evidence="1">Multi-pass membrane protein</topology>
    </subcellularLocation>
</comment>
<dbReference type="InterPro" id="IPR000917">
    <property type="entry name" value="Sulfatase_N"/>
</dbReference>
<keyword evidence="2" id="KW-1003">Cell membrane</keyword>
<dbReference type="Gene3D" id="3.40.720.10">
    <property type="entry name" value="Alkaline Phosphatase, subunit A"/>
    <property type="match status" value="1"/>
</dbReference>
<evidence type="ECO:0000256" key="6">
    <source>
        <dbReference type="ARBA" id="ARBA00022989"/>
    </source>
</evidence>
<keyword evidence="5 8" id="KW-0812">Transmembrane</keyword>
<organism evidence="11 12">
    <name type="scientific">Piscinibacter sakaiensis</name>
    <name type="common">Ideonella sakaiensis</name>
    <dbReference type="NCBI Taxonomy" id="1547922"/>
    <lineage>
        <taxon>Bacteria</taxon>
        <taxon>Pseudomonadati</taxon>
        <taxon>Pseudomonadota</taxon>
        <taxon>Betaproteobacteria</taxon>
        <taxon>Burkholderiales</taxon>
        <taxon>Sphaerotilaceae</taxon>
        <taxon>Piscinibacter</taxon>
    </lineage>
</organism>
<keyword evidence="6 8" id="KW-1133">Transmembrane helix</keyword>
<keyword evidence="7 8" id="KW-0472">Membrane</keyword>
<dbReference type="Pfam" id="PF00884">
    <property type="entry name" value="Sulfatase"/>
    <property type="match status" value="1"/>
</dbReference>
<evidence type="ECO:0000256" key="5">
    <source>
        <dbReference type="ARBA" id="ARBA00022692"/>
    </source>
</evidence>
<feature type="transmembrane region" description="Helical" evidence="8">
    <location>
        <begin position="97"/>
        <end position="121"/>
    </location>
</feature>
<evidence type="ECO:0000313" key="11">
    <source>
        <dbReference type="EMBL" id="GAP34228.1"/>
    </source>
</evidence>
<dbReference type="SUPFAM" id="SSF53649">
    <property type="entry name" value="Alkaline phosphatase-like"/>
    <property type="match status" value="1"/>
</dbReference>
<reference evidence="12" key="1">
    <citation type="submission" date="2015-07" db="EMBL/GenBank/DDBJ databases">
        <title>Discovery of a poly(ethylene terephthalate assimilation.</title>
        <authorList>
            <person name="Yoshida S."/>
            <person name="Hiraga K."/>
            <person name="Takehana T."/>
            <person name="Taniguchi I."/>
            <person name="Yamaji H."/>
            <person name="Maeda Y."/>
            <person name="Toyohara K."/>
            <person name="Miyamoto K."/>
            <person name="Kimura Y."/>
            <person name="Oda K."/>
        </authorList>
    </citation>
    <scope>NUCLEOTIDE SEQUENCE [LARGE SCALE GENOMIC DNA]</scope>
    <source>
        <strain evidence="12">NBRC 110686 / TISTR 2288 / 201-F6</strain>
    </source>
</reference>
<dbReference type="Proteomes" id="UP000037660">
    <property type="component" value="Unassembled WGS sequence"/>
</dbReference>
<dbReference type="InterPro" id="IPR058130">
    <property type="entry name" value="PEA_transf_C"/>
</dbReference>
<sequence length="533" mass="57462">MLAIDNPAFWRTLWAGRDVSSSRSLFALAGVALVLWALLSLMVRLLCWPRLAKPAIVVLLLVAAAAAHFIGSYGILIDKGMIRNVLQTDWREAGDLVSLPLLIDLALRGLLPAALVVALRIEFGPWRAATMGIARHAALTIGLALAFAATFYGDYASAARNQRELRHLLTPTNVLNGFYGLWKERSRADVKLTQVGEDARRAPMLPQARPLLVVLVVGETARAANFSLGGYGRPTNQALADKEVVYFPNVTACGTDTATSLPCMFSDLGAERFSAAAAGARENVLDILARAGVSVRWLDNNSGCKGVCRRVPSADLSRSTDPALCDGRECLDGVLVNGLREGLATSVRAGADGLIVLHMKGSHGPAYHRRYPPSSRRFEPTCDTNEIQRCSQDALRNTYDNGIVYTSEVLAQTIDLLAAQADRVDSVLLYVSDHGESLGEKGVYLHGLPRIMAPAEQTSIPMIAWLSAGAQQRLGVSRAALQQTASKSYSHDNLAPTLLGSFGVQTRAYRAELDLLVQARAVREPGLGDRASR</sequence>
<dbReference type="AlphaFoldDB" id="A0A0K8NV32"/>
<evidence type="ECO:0000256" key="1">
    <source>
        <dbReference type="ARBA" id="ARBA00004429"/>
    </source>
</evidence>
<feature type="transmembrane region" description="Helical" evidence="8">
    <location>
        <begin position="24"/>
        <end position="43"/>
    </location>
</feature>
<proteinExistence type="predicted"/>
<dbReference type="GO" id="GO:0009244">
    <property type="term" value="P:lipopolysaccharide core region biosynthetic process"/>
    <property type="evidence" value="ECO:0007669"/>
    <property type="project" value="TreeGrafter"/>
</dbReference>
<evidence type="ECO:0000259" key="10">
    <source>
        <dbReference type="Pfam" id="PF08019"/>
    </source>
</evidence>
<gene>
    <name evidence="11" type="ORF">ISF6_4007</name>
</gene>
<dbReference type="InterPro" id="IPR040423">
    <property type="entry name" value="PEA_transferase"/>
</dbReference>
<dbReference type="Pfam" id="PF08019">
    <property type="entry name" value="EptA_B_N"/>
    <property type="match status" value="1"/>
</dbReference>
<feature type="transmembrane region" description="Helical" evidence="8">
    <location>
        <begin position="55"/>
        <end position="77"/>
    </location>
</feature>
<evidence type="ECO:0000313" key="12">
    <source>
        <dbReference type="Proteomes" id="UP000037660"/>
    </source>
</evidence>
<evidence type="ECO:0000256" key="7">
    <source>
        <dbReference type="ARBA" id="ARBA00023136"/>
    </source>
</evidence>
<reference evidence="11 12" key="2">
    <citation type="journal article" date="2016" name="Science">
        <title>A bacterium that degrades and assimilates poly(ethylene terephthalate).</title>
        <authorList>
            <person name="Yoshida S."/>
            <person name="Hiraga K."/>
            <person name="Takehana T."/>
            <person name="Taniguchi I."/>
            <person name="Yamaji H."/>
            <person name="Maeda Y."/>
            <person name="Toyohara K."/>
            <person name="Miyamoto K."/>
            <person name="Kimura Y."/>
            <person name="Oda K."/>
        </authorList>
    </citation>
    <scope>NUCLEOTIDE SEQUENCE [LARGE SCALE GENOMIC DNA]</scope>
    <source>
        <strain evidence="12">NBRC 110686 / TISTR 2288 / 201-F6</strain>
    </source>
</reference>
<feature type="domain" description="Sulfatase N-terminal" evidence="9">
    <location>
        <begin position="213"/>
        <end position="504"/>
    </location>
</feature>